<proteinExistence type="predicted"/>
<evidence type="ECO:0000313" key="1">
    <source>
        <dbReference type="EMBL" id="TDU81379.1"/>
    </source>
</evidence>
<evidence type="ECO:0000313" key="2">
    <source>
        <dbReference type="Proteomes" id="UP000295662"/>
    </source>
</evidence>
<gene>
    <name evidence="1" type="ORF">EI77_00687</name>
</gene>
<protein>
    <submittedName>
        <fullName evidence="1">Uncharacterized protein</fullName>
    </submittedName>
</protein>
<accession>A0A4R7SRV8</accession>
<keyword evidence="2" id="KW-1185">Reference proteome</keyword>
<dbReference type="EMBL" id="SOCA01000001">
    <property type="protein sequence ID" value="TDU81379.1"/>
    <property type="molecule type" value="Genomic_DNA"/>
</dbReference>
<comment type="caution">
    <text evidence="1">The sequence shown here is derived from an EMBL/GenBank/DDBJ whole genome shotgun (WGS) entry which is preliminary data.</text>
</comment>
<dbReference type="AlphaFoldDB" id="A0A4R7SRV8"/>
<sequence>MSPKYRRHSCPQRPSQALAVIHGCARQGVGFGRRRTRCKFSKTQDHPPTRWREQPQVAAPQVPWALLPASSAPRKPRPPQACIGPMRTPAHSLVRAATRGCARQGVGFGRVSKPRESSPSGGCRNDKRGFWRAKALEYFGSARRGARPSANSLALAPHVAAPARAWGFWEDIEARRKLALRRLSKRQAGVLAS</sequence>
<organism evidence="1 2">
    <name type="scientific">Prosthecobacter fusiformis</name>
    <dbReference type="NCBI Taxonomy" id="48464"/>
    <lineage>
        <taxon>Bacteria</taxon>
        <taxon>Pseudomonadati</taxon>
        <taxon>Verrucomicrobiota</taxon>
        <taxon>Verrucomicrobiia</taxon>
        <taxon>Verrucomicrobiales</taxon>
        <taxon>Verrucomicrobiaceae</taxon>
        <taxon>Prosthecobacter</taxon>
    </lineage>
</organism>
<name>A0A4R7SRV8_9BACT</name>
<reference evidence="1 2" key="1">
    <citation type="submission" date="2019-03" db="EMBL/GenBank/DDBJ databases">
        <title>Genomic Encyclopedia of Archaeal and Bacterial Type Strains, Phase II (KMG-II): from individual species to whole genera.</title>
        <authorList>
            <person name="Goeker M."/>
        </authorList>
    </citation>
    <scope>NUCLEOTIDE SEQUENCE [LARGE SCALE GENOMIC DNA]</scope>
    <source>
        <strain evidence="1 2">ATCC 25309</strain>
    </source>
</reference>
<dbReference type="Proteomes" id="UP000295662">
    <property type="component" value="Unassembled WGS sequence"/>
</dbReference>